<feature type="region of interest" description="Disordered" evidence="1">
    <location>
        <begin position="1"/>
        <end position="33"/>
    </location>
</feature>
<gene>
    <name evidence="2" type="ORF">MAPG_00321</name>
</gene>
<reference evidence="3" key="4">
    <citation type="journal article" date="2015" name="G3 (Bethesda)">
        <title>Genome sequences of three phytopathogenic species of the Magnaporthaceae family of fungi.</title>
        <authorList>
            <person name="Okagaki L.H."/>
            <person name="Nunes C.C."/>
            <person name="Sailsbery J."/>
            <person name="Clay B."/>
            <person name="Brown D."/>
            <person name="John T."/>
            <person name="Oh Y."/>
            <person name="Young N."/>
            <person name="Fitzgerald M."/>
            <person name="Haas B.J."/>
            <person name="Zeng Q."/>
            <person name="Young S."/>
            <person name="Adiconis X."/>
            <person name="Fan L."/>
            <person name="Levin J.Z."/>
            <person name="Mitchell T.K."/>
            <person name="Okubara P.A."/>
            <person name="Farman M.L."/>
            <person name="Kohn L.M."/>
            <person name="Birren B."/>
            <person name="Ma L.-J."/>
            <person name="Dean R.A."/>
        </authorList>
    </citation>
    <scope>NUCLEOTIDE SEQUENCE</scope>
    <source>
        <strain evidence="3">ATCC 64411 / 73-15</strain>
    </source>
</reference>
<dbReference type="EMBL" id="ADBL01000073">
    <property type="status" value="NOT_ANNOTATED_CDS"/>
    <property type="molecule type" value="Genomic_DNA"/>
</dbReference>
<organism evidence="3 4">
    <name type="scientific">Magnaporthiopsis poae (strain ATCC 64411 / 73-15)</name>
    <name type="common">Kentucky bluegrass fungus</name>
    <name type="synonym">Magnaporthe poae</name>
    <dbReference type="NCBI Taxonomy" id="644358"/>
    <lineage>
        <taxon>Eukaryota</taxon>
        <taxon>Fungi</taxon>
        <taxon>Dikarya</taxon>
        <taxon>Ascomycota</taxon>
        <taxon>Pezizomycotina</taxon>
        <taxon>Sordariomycetes</taxon>
        <taxon>Sordariomycetidae</taxon>
        <taxon>Magnaporthales</taxon>
        <taxon>Magnaporthaceae</taxon>
        <taxon>Magnaporthiopsis</taxon>
    </lineage>
</organism>
<name>A0A0C4DKP3_MAGP6</name>
<dbReference type="EnsemblFungi" id="MAPG_00321T0">
    <property type="protein sequence ID" value="MAPG_00321T0"/>
    <property type="gene ID" value="MAPG_00321"/>
</dbReference>
<reference evidence="2" key="3">
    <citation type="submission" date="2011-03" db="EMBL/GenBank/DDBJ databases">
        <title>Annotation of Magnaporthe poae ATCC 64411.</title>
        <authorList>
            <person name="Ma L.-J."/>
            <person name="Dead R."/>
            <person name="Young S.K."/>
            <person name="Zeng Q."/>
            <person name="Gargeya S."/>
            <person name="Fitzgerald M."/>
            <person name="Haas B."/>
            <person name="Abouelleil A."/>
            <person name="Alvarado L."/>
            <person name="Arachchi H.M."/>
            <person name="Berlin A."/>
            <person name="Brown A."/>
            <person name="Chapman S.B."/>
            <person name="Chen Z."/>
            <person name="Dunbar C."/>
            <person name="Freedman E."/>
            <person name="Gearin G."/>
            <person name="Gellesch M."/>
            <person name="Goldberg J."/>
            <person name="Griggs A."/>
            <person name="Gujja S."/>
            <person name="Heiman D."/>
            <person name="Howarth C."/>
            <person name="Larson L."/>
            <person name="Lui A."/>
            <person name="MacDonald P.J.P."/>
            <person name="Mehta T."/>
            <person name="Montmayeur A."/>
            <person name="Murphy C."/>
            <person name="Neiman D."/>
            <person name="Pearson M."/>
            <person name="Priest M."/>
            <person name="Roberts A."/>
            <person name="Saif S."/>
            <person name="Shea T."/>
            <person name="Shenoy N."/>
            <person name="Sisk P."/>
            <person name="Stolte C."/>
            <person name="Sykes S."/>
            <person name="Yandava C."/>
            <person name="Wortman J."/>
            <person name="Nusbaum C."/>
            <person name="Birren B."/>
        </authorList>
    </citation>
    <scope>NUCLEOTIDE SEQUENCE</scope>
    <source>
        <strain evidence="2">ATCC 64411</strain>
    </source>
</reference>
<evidence type="ECO:0000256" key="1">
    <source>
        <dbReference type="SAM" id="MobiDB-lite"/>
    </source>
</evidence>
<reference evidence="4" key="1">
    <citation type="submission" date="2010-05" db="EMBL/GenBank/DDBJ databases">
        <title>The genome sequence of Magnaporthe poae strain ATCC 64411.</title>
        <authorList>
            <person name="Ma L.-J."/>
            <person name="Dead R."/>
            <person name="Young S."/>
            <person name="Zeng Q."/>
            <person name="Koehrsen M."/>
            <person name="Alvarado L."/>
            <person name="Berlin A."/>
            <person name="Chapman S.B."/>
            <person name="Chen Z."/>
            <person name="Freedman E."/>
            <person name="Gellesch M."/>
            <person name="Goldberg J."/>
            <person name="Griggs A."/>
            <person name="Gujja S."/>
            <person name="Heilman E.R."/>
            <person name="Heiman D."/>
            <person name="Hepburn T."/>
            <person name="Howarth C."/>
            <person name="Jen D."/>
            <person name="Larson L."/>
            <person name="Mehta T."/>
            <person name="Neiman D."/>
            <person name="Pearson M."/>
            <person name="Roberts A."/>
            <person name="Saif S."/>
            <person name="Shea T."/>
            <person name="Shenoy N."/>
            <person name="Sisk P."/>
            <person name="Stolte C."/>
            <person name="Sykes S."/>
            <person name="Walk T."/>
            <person name="White J."/>
            <person name="Yandava C."/>
            <person name="Haas B."/>
            <person name="Nusbaum C."/>
            <person name="Birren B."/>
        </authorList>
    </citation>
    <scope>NUCLEOTIDE SEQUENCE [LARGE SCALE GENOMIC DNA]</scope>
    <source>
        <strain evidence="4">ATCC 64411 / 73-15</strain>
    </source>
</reference>
<evidence type="ECO:0000313" key="2">
    <source>
        <dbReference type="EMBL" id="KLU81228.1"/>
    </source>
</evidence>
<dbReference type="AlphaFoldDB" id="A0A0C4DKP3"/>
<dbReference type="Proteomes" id="UP000011715">
    <property type="component" value="Unassembled WGS sequence"/>
</dbReference>
<dbReference type="EMBL" id="GL876966">
    <property type="protein sequence ID" value="KLU81228.1"/>
    <property type="molecule type" value="Genomic_DNA"/>
</dbReference>
<reference evidence="2" key="2">
    <citation type="submission" date="2010-05" db="EMBL/GenBank/DDBJ databases">
        <title>The Genome Sequence of Magnaporthe poae strain ATCC 64411.</title>
        <authorList>
            <consortium name="The Broad Institute Genome Sequencing Platform"/>
            <consortium name="Broad Institute Genome Sequencing Center for Infectious Disease"/>
            <person name="Ma L.-J."/>
            <person name="Dead R."/>
            <person name="Young S."/>
            <person name="Zeng Q."/>
            <person name="Koehrsen M."/>
            <person name="Alvarado L."/>
            <person name="Berlin A."/>
            <person name="Chapman S.B."/>
            <person name="Chen Z."/>
            <person name="Freedman E."/>
            <person name="Gellesch M."/>
            <person name="Goldberg J."/>
            <person name="Griggs A."/>
            <person name="Gujja S."/>
            <person name="Heilman E.R."/>
            <person name="Heiman D."/>
            <person name="Hepburn T."/>
            <person name="Howarth C."/>
            <person name="Jen D."/>
            <person name="Larson L."/>
            <person name="Mehta T."/>
            <person name="Neiman D."/>
            <person name="Pearson M."/>
            <person name="Roberts A."/>
            <person name="Saif S."/>
            <person name="Shea T."/>
            <person name="Shenoy N."/>
            <person name="Sisk P."/>
            <person name="Stolte C."/>
            <person name="Sykes S."/>
            <person name="Walk T."/>
            <person name="White J."/>
            <person name="Yandava C."/>
            <person name="Haas B."/>
            <person name="Nusbaum C."/>
            <person name="Birren B."/>
        </authorList>
    </citation>
    <scope>NUCLEOTIDE SEQUENCE</scope>
    <source>
        <strain evidence="2">ATCC 64411</strain>
    </source>
</reference>
<feature type="compositionally biased region" description="Polar residues" evidence="1">
    <location>
        <begin position="1"/>
        <end position="10"/>
    </location>
</feature>
<accession>A0A0C4DKP3</accession>
<proteinExistence type="predicted"/>
<sequence length="218" mass="22992">MVAQPVQVTPDQGWWTRPRTKKRPKSGEDMTGADPGVLVGMILHVPVPVPVQLGESVPCAQLPSHHLTSGRFQMGALWAMGSGVTVFPSAGKFKLPPDMNDVFLAVGASGAGGNSEVPCVRPSGEGMDRFLGRLAWWGGSTCVNIGLIKARSLPPSTRDAAIVDGSLHFDDGGHDPKSLPPCGALHNFRPPERLHRKEICAGRPSPGIGLSLDAASKK</sequence>
<evidence type="ECO:0000313" key="3">
    <source>
        <dbReference type="EnsemblFungi" id="MAPG_00321T0"/>
    </source>
</evidence>
<evidence type="ECO:0000313" key="4">
    <source>
        <dbReference type="Proteomes" id="UP000011715"/>
    </source>
</evidence>
<dbReference type="VEuPathDB" id="FungiDB:MAPG_00321"/>
<protein>
    <submittedName>
        <fullName evidence="2 3">Uncharacterized protein</fullName>
    </submittedName>
</protein>
<keyword evidence="4" id="KW-1185">Reference proteome</keyword>
<reference evidence="3" key="5">
    <citation type="submission" date="2015-06" db="UniProtKB">
        <authorList>
            <consortium name="EnsemblFungi"/>
        </authorList>
    </citation>
    <scope>IDENTIFICATION</scope>
    <source>
        <strain evidence="3">ATCC 64411</strain>
    </source>
</reference>